<gene>
    <name evidence="1" type="ORF">METZ01_LOCUS7934</name>
</gene>
<dbReference type="AlphaFoldDB" id="A0A381NKL8"/>
<dbReference type="InterPro" id="IPR029058">
    <property type="entry name" value="AB_hydrolase_fold"/>
</dbReference>
<sequence>MNTIYRILSVIKTIKGLSNYEDSSPLSVLESDGFYPGLDNQQTPLKIFESNHTNGSILIIYPGATIKGESHPKIITLARSMAINGVKVFLPRIPPLINLKLSEDILLWTVHFYKWIFNNFSEYNNQINIAGVSFGGVIVLKSCLDPFLAKNKPKSVLVFGTSYDARTTMEFMFNGKINYNGREIEIKPDPWSVIVMLHNYLNKIDIGYNTKRIEKALIYFIHEKYEKFDKAINNLDDFEKKLINDTIELNASTELNRIMDIIFNNCSNEIDFFSAREWCNKINNNVFIIHGKNDSLSPFTESIKLHNRLQNSNLLVSELFEHREISKKIPLFLKLKEIFKIVNFLSRYFKKAFSI</sequence>
<dbReference type="SUPFAM" id="SSF53474">
    <property type="entry name" value="alpha/beta-Hydrolases"/>
    <property type="match status" value="1"/>
</dbReference>
<protein>
    <recommendedName>
        <fullName evidence="2">Alpha/beta hydrolase</fullName>
    </recommendedName>
</protein>
<evidence type="ECO:0008006" key="2">
    <source>
        <dbReference type="Google" id="ProtNLM"/>
    </source>
</evidence>
<organism evidence="1">
    <name type="scientific">marine metagenome</name>
    <dbReference type="NCBI Taxonomy" id="408172"/>
    <lineage>
        <taxon>unclassified sequences</taxon>
        <taxon>metagenomes</taxon>
        <taxon>ecological metagenomes</taxon>
    </lineage>
</organism>
<reference evidence="1" key="1">
    <citation type="submission" date="2018-05" db="EMBL/GenBank/DDBJ databases">
        <authorList>
            <person name="Lanie J.A."/>
            <person name="Ng W.-L."/>
            <person name="Kazmierczak K.M."/>
            <person name="Andrzejewski T.M."/>
            <person name="Davidsen T.M."/>
            <person name="Wayne K.J."/>
            <person name="Tettelin H."/>
            <person name="Glass J.I."/>
            <person name="Rusch D."/>
            <person name="Podicherti R."/>
            <person name="Tsui H.-C.T."/>
            <person name="Winkler M.E."/>
        </authorList>
    </citation>
    <scope>NUCLEOTIDE SEQUENCE</scope>
</reference>
<dbReference type="EMBL" id="UINC01000426">
    <property type="protein sequence ID" value="SUZ55080.1"/>
    <property type="molecule type" value="Genomic_DNA"/>
</dbReference>
<accession>A0A381NKL8</accession>
<proteinExistence type="predicted"/>
<dbReference type="Gene3D" id="3.40.50.1820">
    <property type="entry name" value="alpha/beta hydrolase"/>
    <property type="match status" value="1"/>
</dbReference>
<evidence type="ECO:0000313" key="1">
    <source>
        <dbReference type="EMBL" id="SUZ55080.1"/>
    </source>
</evidence>
<name>A0A381NKL8_9ZZZZ</name>